<keyword evidence="1" id="KW-0847">Vitamin C</keyword>
<evidence type="ECO:0000256" key="1">
    <source>
        <dbReference type="ARBA" id="ARBA00022896"/>
    </source>
</evidence>
<dbReference type="GO" id="GO:0031418">
    <property type="term" value="F:L-ascorbic acid binding"/>
    <property type="evidence" value="ECO:0007669"/>
    <property type="project" value="UniProtKB-KW"/>
</dbReference>
<proteinExistence type="predicted"/>
<comment type="caution">
    <text evidence="2">The sequence shown here is derived from an EMBL/GenBank/DDBJ whole genome shotgun (WGS) entry which is preliminary data.</text>
</comment>
<evidence type="ECO:0000313" key="2">
    <source>
        <dbReference type="EMBL" id="CAE8592783.1"/>
    </source>
</evidence>
<dbReference type="OrthoDB" id="1736837at2759"/>
<dbReference type="EMBL" id="CAJNNV010005881">
    <property type="protein sequence ID" value="CAE8592783.1"/>
    <property type="molecule type" value="Genomic_DNA"/>
</dbReference>
<sequence>MDRIIKLYIEPVCRVLYPDMLGPGWDSHHSFVVDYGVGKDTNLGVHDDNSEVTVNIALSEDYSGAELALYHRARVAHPQKLET</sequence>
<dbReference type="AlphaFoldDB" id="A0A813E252"/>
<protein>
    <submittedName>
        <fullName evidence="2">Uncharacterized protein</fullName>
    </submittedName>
</protein>
<accession>A0A813E252</accession>
<keyword evidence="3" id="KW-1185">Reference proteome</keyword>
<name>A0A813E252_POLGL</name>
<reference evidence="2" key="1">
    <citation type="submission" date="2021-02" db="EMBL/GenBank/DDBJ databases">
        <authorList>
            <person name="Dougan E. K."/>
            <person name="Rhodes N."/>
            <person name="Thang M."/>
            <person name="Chan C."/>
        </authorList>
    </citation>
    <scope>NUCLEOTIDE SEQUENCE</scope>
</reference>
<dbReference type="PANTHER" id="PTHR24014">
    <property type="entry name" value="2-OXOGLUTARATE AND IRON-DEPENDENT OXYGENASE DOMAIN-CONTAINING PROTEIN 2"/>
    <property type="match status" value="1"/>
</dbReference>
<dbReference type="Proteomes" id="UP000654075">
    <property type="component" value="Unassembled WGS sequence"/>
</dbReference>
<gene>
    <name evidence="2" type="ORF">PGLA1383_LOCUS11406</name>
</gene>
<organism evidence="2 3">
    <name type="scientific">Polarella glacialis</name>
    <name type="common">Dinoflagellate</name>
    <dbReference type="NCBI Taxonomy" id="89957"/>
    <lineage>
        <taxon>Eukaryota</taxon>
        <taxon>Sar</taxon>
        <taxon>Alveolata</taxon>
        <taxon>Dinophyceae</taxon>
        <taxon>Suessiales</taxon>
        <taxon>Suessiaceae</taxon>
        <taxon>Polarella</taxon>
    </lineage>
</organism>
<evidence type="ECO:0000313" key="3">
    <source>
        <dbReference type="Proteomes" id="UP000654075"/>
    </source>
</evidence>
<dbReference type="PANTHER" id="PTHR24014:SF4">
    <property type="entry name" value="2-OXOGLUTARATE AND IRON-DEPENDENT OXYGENASE DOMAIN-CONTAINING PROTEIN 2"/>
    <property type="match status" value="1"/>
</dbReference>